<dbReference type="InParanoid" id="A0A067M0D3"/>
<proteinExistence type="predicted"/>
<dbReference type="Proteomes" id="UP000027195">
    <property type="component" value="Unassembled WGS sequence"/>
</dbReference>
<reference evidence="2" key="1">
    <citation type="journal article" date="2014" name="Proc. Natl. Acad. Sci. U.S.A.">
        <title>Extensive sampling of basidiomycete genomes demonstrates inadequacy of the white-rot/brown-rot paradigm for wood decay fungi.</title>
        <authorList>
            <person name="Riley R."/>
            <person name="Salamov A.A."/>
            <person name="Brown D.W."/>
            <person name="Nagy L.G."/>
            <person name="Floudas D."/>
            <person name="Held B.W."/>
            <person name="Levasseur A."/>
            <person name="Lombard V."/>
            <person name="Morin E."/>
            <person name="Otillar R."/>
            <person name="Lindquist E.A."/>
            <person name="Sun H."/>
            <person name="LaButti K.M."/>
            <person name="Schmutz J."/>
            <person name="Jabbour D."/>
            <person name="Luo H."/>
            <person name="Baker S.E."/>
            <person name="Pisabarro A.G."/>
            <person name="Walton J.D."/>
            <person name="Blanchette R.A."/>
            <person name="Henrissat B."/>
            <person name="Martin F."/>
            <person name="Cullen D."/>
            <person name="Hibbett D.S."/>
            <person name="Grigoriev I.V."/>
        </authorList>
    </citation>
    <scope>NUCLEOTIDE SEQUENCE [LARGE SCALE GENOMIC DNA]</scope>
    <source>
        <strain evidence="2">FD-172 SS1</strain>
    </source>
</reference>
<evidence type="ECO:0000313" key="1">
    <source>
        <dbReference type="EMBL" id="KDQ09198.1"/>
    </source>
</evidence>
<accession>A0A067M0D3</accession>
<sequence>MDTWTAQFRSWVAFTNMEVCDGAKRDELIEMAKERTTREGRVEVVHCECALLAHQDSYRDRPGITLHGYIGTSSRSCFYCTMFLRWLRD</sequence>
<name>A0A067M0D3_BOTB1</name>
<dbReference type="AlphaFoldDB" id="A0A067M0D3"/>
<dbReference type="Pfam" id="PF14441">
    <property type="entry name" value="OTT_1508_deam"/>
    <property type="match status" value="1"/>
</dbReference>
<dbReference type="InterPro" id="IPR027796">
    <property type="entry name" value="OTT_1508_deam-like"/>
</dbReference>
<dbReference type="HOGENOM" id="CLU_2454435_0_0_1"/>
<keyword evidence="2" id="KW-1185">Reference proteome</keyword>
<gene>
    <name evidence="1" type="ORF">BOTBODRAFT_534088</name>
</gene>
<organism evidence="1 2">
    <name type="scientific">Botryobasidium botryosum (strain FD-172 SS1)</name>
    <dbReference type="NCBI Taxonomy" id="930990"/>
    <lineage>
        <taxon>Eukaryota</taxon>
        <taxon>Fungi</taxon>
        <taxon>Dikarya</taxon>
        <taxon>Basidiomycota</taxon>
        <taxon>Agaricomycotina</taxon>
        <taxon>Agaricomycetes</taxon>
        <taxon>Cantharellales</taxon>
        <taxon>Botryobasidiaceae</taxon>
        <taxon>Botryobasidium</taxon>
    </lineage>
</organism>
<protein>
    <submittedName>
        <fullName evidence="1">Uncharacterized protein</fullName>
    </submittedName>
</protein>
<dbReference type="EMBL" id="KL198081">
    <property type="protein sequence ID" value="KDQ09198.1"/>
    <property type="molecule type" value="Genomic_DNA"/>
</dbReference>
<evidence type="ECO:0000313" key="2">
    <source>
        <dbReference type="Proteomes" id="UP000027195"/>
    </source>
</evidence>